<keyword evidence="1" id="KW-1133">Transmembrane helix</keyword>
<keyword evidence="3" id="KW-1185">Reference proteome</keyword>
<feature type="transmembrane region" description="Helical" evidence="1">
    <location>
        <begin position="49"/>
        <end position="78"/>
    </location>
</feature>
<sequence length="165" mass="17204">MNALTKISLVLAAITSGLTAGLFWGYAYSVMPALRTVDDKTFVTVMNKINVVILNGWFGFCFGGGLALAVIAMIMVLISRNTAAMPWAIASAVLFLAAVIVTSVINVPLNNGLATVAATADPGALAAARAHFEAPWNKANVIRAGLHTAAFVAGCIALLAYRIRP</sequence>
<organism evidence="2 3">
    <name type="scientific">Microlunatus elymi</name>
    <dbReference type="NCBI Taxonomy" id="2596828"/>
    <lineage>
        <taxon>Bacteria</taxon>
        <taxon>Bacillati</taxon>
        <taxon>Actinomycetota</taxon>
        <taxon>Actinomycetes</taxon>
        <taxon>Propionibacteriales</taxon>
        <taxon>Propionibacteriaceae</taxon>
        <taxon>Microlunatus</taxon>
    </lineage>
</organism>
<evidence type="ECO:0000313" key="3">
    <source>
        <dbReference type="Proteomes" id="UP000319263"/>
    </source>
</evidence>
<gene>
    <name evidence="2" type="ORF">FOE78_08560</name>
</gene>
<dbReference type="KEGG" id="mik:FOE78_08560"/>
<dbReference type="Pfam" id="PF08592">
    <property type="entry name" value="Anthrone_oxy"/>
    <property type="match status" value="1"/>
</dbReference>
<reference evidence="2 3" key="1">
    <citation type="submission" date="2019-07" db="EMBL/GenBank/DDBJ databases">
        <title>Microlunatus dokdonensis sp. nov. isolated from the rhizospheric soil of the wild plant Elymus tsukushiensis.</title>
        <authorList>
            <person name="Ghim S.-Y."/>
            <person name="Hwang Y.-J."/>
            <person name="Son J.-S."/>
            <person name="Shin J.-H."/>
        </authorList>
    </citation>
    <scope>NUCLEOTIDE SEQUENCE [LARGE SCALE GENOMIC DNA]</scope>
    <source>
        <strain evidence="2 3">KUDC0627</strain>
    </source>
</reference>
<evidence type="ECO:0000313" key="2">
    <source>
        <dbReference type="EMBL" id="QDP95943.1"/>
    </source>
</evidence>
<keyword evidence="1" id="KW-0812">Transmembrane</keyword>
<evidence type="ECO:0000256" key="1">
    <source>
        <dbReference type="SAM" id="Phobius"/>
    </source>
</evidence>
<keyword evidence="1" id="KW-0472">Membrane</keyword>
<feature type="transmembrane region" description="Helical" evidence="1">
    <location>
        <begin position="141"/>
        <end position="161"/>
    </location>
</feature>
<dbReference type="InterPro" id="IPR013901">
    <property type="entry name" value="Anthrone_oxy"/>
</dbReference>
<proteinExistence type="predicted"/>
<dbReference type="Proteomes" id="UP000319263">
    <property type="component" value="Chromosome"/>
</dbReference>
<name>A0A516PXQ1_9ACTN</name>
<dbReference type="EMBL" id="CP041692">
    <property type="protein sequence ID" value="QDP95943.1"/>
    <property type="molecule type" value="Genomic_DNA"/>
</dbReference>
<dbReference type="OrthoDB" id="428263at2"/>
<feature type="transmembrane region" description="Helical" evidence="1">
    <location>
        <begin position="7"/>
        <end position="29"/>
    </location>
</feature>
<feature type="transmembrane region" description="Helical" evidence="1">
    <location>
        <begin position="85"/>
        <end position="105"/>
    </location>
</feature>
<dbReference type="RefSeq" id="WP_143985909.1">
    <property type="nucleotide sequence ID" value="NZ_CP041692.1"/>
</dbReference>
<accession>A0A516PXQ1</accession>
<dbReference type="AlphaFoldDB" id="A0A516PXQ1"/>
<protein>
    <submittedName>
        <fullName evidence="2">DUF1772 domain-containing protein</fullName>
    </submittedName>
</protein>